<gene>
    <name evidence="3" type="primary">SPATA22</name>
</gene>
<accession>A0AAJ7TUK4</accession>
<dbReference type="AlphaFoldDB" id="A0AAJ7TUK4"/>
<reference evidence="3" key="1">
    <citation type="submission" date="2025-08" db="UniProtKB">
        <authorList>
            <consortium name="RefSeq"/>
        </authorList>
    </citation>
    <scope>IDENTIFICATION</scope>
    <source>
        <tissue evidence="3">Sperm</tissue>
    </source>
</reference>
<dbReference type="CTD" id="84690"/>
<proteinExistence type="predicted"/>
<dbReference type="GO" id="GO:0007276">
    <property type="term" value="P:gamete generation"/>
    <property type="evidence" value="ECO:0007669"/>
    <property type="project" value="InterPro"/>
</dbReference>
<feature type="region of interest" description="Disordered" evidence="1">
    <location>
        <begin position="1"/>
        <end position="222"/>
    </location>
</feature>
<sequence length="424" mass="45350">MWPAEVAQSFSSASSPQDGGGFERQQAKAGGQRPGLLQVPVPASGYVTNRSAGGGFCKARPTSQGKEESNAYTEWNRNMANEGGTREPHYQAFGSPVAALGRKGPSSSLTSYGPGATNKFKSNSAQSCTPSLSSARNKGSNSSGTGRGNGMGFNSRGRSNVGSSVGGRSDISSPMSGRGSMDYQATGQGGTMNSSVRGRGGMGSSIHQSYPSTSQGNVQIKNTPPGLPARQRALAAGDHSNTVGQGMTTNWGLSQSDLSDYSFFDDSDFTNSNSEQPAEKRMPTVAGTRAGSKLVTKERTVRVLTATVESMKHWSQYSLHVPLLFELFATLDSAVAPKERFAKVFTLKDGPHAIRCIFYETDRELPRLTRGLLHRCVGRFDQQQEVFQCFSIRPASAIEKDTYLTLVSAADYTMQLFVANLREP</sequence>
<evidence type="ECO:0000256" key="1">
    <source>
        <dbReference type="SAM" id="MobiDB-lite"/>
    </source>
</evidence>
<dbReference type="InterPro" id="IPR033536">
    <property type="entry name" value="Spata22"/>
</dbReference>
<feature type="compositionally biased region" description="Polar residues" evidence="1">
    <location>
        <begin position="70"/>
        <end position="79"/>
    </location>
</feature>
<dbReference type="GO" id="GO:0000711">
    <property type="term" value="P:meiotic DNA repair synthesis"/>
    <property type="evidence" value="ECO:0007669"/>
    <property type="project" value="InterPro"/>
</dbReference>
<dbReference type="GO" id="GO:0007129">
    <property type="term" value="P:homologous chromosome pairing at meiosis"/>
    <property type="evidence" value="ECO:0007669"/>
    <property type="project" value="InterPro"/>
</dbReference>
<feature type="compositionally biased region" description="Polar residues" evidence="1">
    <location>
        <begin position="8"/>
        <end position="17"/>
    </location>
</feature>
<dbReference type="Proteomes" id="UP001318040">
    <property type="component" value="Chromosome 38"/>
</dbReference>
<dbReference type="GO" id="GO:0051445">
    <property type="term" value="P:regulation of meiotic cell cycle"/>
    <property type="evidence" value="ECO:0007669"/>
    <property type="project" value="TreeGrafter"/>
</dbReference>
<dbReference type="RefSeq" id="XP_032823844.1">
    <property type="nucleotide sequence ID" value="XM_032967953.1"/>
</dbReference>
<organism evidence="2 3">
    <name type="scientific">Petromyzon marinus</name>
    <name type="common">Sea lamprey</name>
    <dbReference type="NCBI Taxonomy" id="7757"/>
    <lineage>
        <taxon>Eukaryota</taxon>
        <taxon>Metazoa</taxon>
        <taxon>Chordata</taxon>
        <taxon>Craniata</taxon>
        <taxon>Vertebrata</taxon>
        <taxon>Cyclostomata</taxon>
        <taxon>Hyperoartia</taxon>
        <taxon>Petromyzontiformes</taxon>
        <taxon>Petromyzontidae</taxon>
        <taxon>Petromyzon</taxon>
    </lineage>
</organism>
<name>A0AAJ7TUK4_PETMA</name>
<feature type="compositionally biased region" description="Polar residues" evidence="1">
    <location>
        <begin position="119"/>
        <end position="136"/>
    </location>
</feature>
<feature type="compositionally biased region" description="Low complexity" evidence="1">
    <location>
        <begin position="152"/>
        <end position="169"/>
    </location>
</feature>
<dbReference type="PANTHER" id="PTHR35258">
    <property type="entry name" value="SPERMATOGENESIS-ASSOCIATED PROTEIN 22"/>
    <property type="match status" value="1"/>
</dbReference>
<keyword evidence="2" id="KW-1185">Reference proteome</keyword>
<protein>
    <submittedName>
        <fullName evidence="3">Spermatogenesis-associated protein 22</fullName>
    </submittedName>
</protein>
<dbReference type="KEGG" id="pmrn:116950269"/>
<dbReference type="PANTHER" id="PTHR35258:SF1">
    <property type="entry name" value="SPERMATOGENESIS-ASSOCIATED PROTEIN 22"/>
    <property type="match status" value="1"/>
</dbReference>
<feature type="region of interest" description="Disordered" evidence="1">
    <location>
        <begin position="270"/>
        <end position="291"/>
    </location>
</feature>
<evidence type="ECO:0000313" key="2">
    <source>
        <dbReference type="Proteomes" id="UP001318040"/>
    </source>
</evidence>
<feature type="compositionally biased region" description="Polar residues" evidence="1">
    <location>
        <begin position="206"/>
        <end position="222"/>
    </location>
</feature>
<evidence type="ECO:0000313" key="3">
    <source>
        <dbReference type="RefSeq" id="XP_032823844.1"/>
    </source>
</evidence>